<dbReference type="Proteomes" id="UP001232245">
    <property type="component" value="Unassembled WGS sequence"/>
</dbReference>
<evidence type="ECO:0000313" key="1">
    <source>
        <dbReference type="EMBL" id="MDQ0227472.1"/>
    </source>
</evidence>
<gene>
    <name evidence="1" type="ORF">J2S02_003817</name>
</gene>
<reference evidence="1 2" key="1">
    <citation type="submission" date="2023-07" db="EMBL/GenBank/DDBJ databases">
        <title>Genomic Encyclopedia of Type Strains, Phase IV (KMG-IV): sequencing the most valuable type-strain genomes for metagenomic binning, comparative biology and taxonomic classification.</title>
        <authorList>
            <person name="Goeker M."/>
        </authorList>
    </citation>
    <scope>NUCLEOTIDE SEQUENCE [LARGE SCALE GENOMIC DNA]</scope>
    <source>
        <strain evidence="1 2">DSM 17723</strain>
    </source>
</reference>
<organism evidence="1 2">
    <name type="scientific">Metabacillus niabensis</name>
    <dbReference type="NCBI Taxonomy" id="324854"/>
    <lineage>
        <taxon>Bacteria</taxon>
        <taxon>Bacillati</taxon>
        <taxon>Bacillota</taxon>
        <taxon>Bacilli</taxon>
        <taxon>Bacillales</taxon>
        <taxon>Bacillaceae</taxon>
        <taxon>Metabacillus</taxon>
    </lineage>
</organism>
<comment type="caution">
    <text evidence="1">The sequence shown here is derived from an EMBL/GenBank/DDBJ whole genome shotgun (WGS) entry which is preliminary data.</text>
</comment>
<protein>
    <recommendedName>
        <fullName evidence="3">Branched-chain amino acid aminotransferase</fullName>
    </recommendedName>
</protein>
<evidence type="ECO:0000313" key="2">
    <source>
        <dbReference type="Proteomes" id="UP001232245"/>
    </source>
</evidence>
<dbReference type="RefSeq" id="WP_233452207.1">
    <property type="nucleotide sequence ID" value="NZ_CADEPK010000150.1"/>
</dbReference>
<proteinExistence type="predicted"/>
<sequence>MLKDELIKLIQASPKLSLYPEEIDYLKKHDIQADTISQYEKHSFSRFTDAYIERGDKETEEVIGVESESFLAQPLIYLKEHMNEFIYLESKWFDLIRVDAISIEVDDVFKTYDVLLGLKQPKKVENLIRLFLDEQINNIEHSYELLFNQKDGVWDINISLNALKAFNENGSIGEAYVFTYQFLFRLAEAIESEK</sequence>
<keyword evidence="2" id="KW-1185">Reference proteome</keyword>
<accession>A0ABT9Z5D3</accession>
<dbReference type="EMBL" id="JAUSTZ010000009">
    <property type="protein sequence ID" value="MDQ0227472.1"/>
    <property type="molecule type" value="Genomic_DNA"/>
</dbReference>
<name>A0ABT9Z5D3_9BACI</name>
<evidence type="ECO:0008006" key="3">
    <source>
        <dbReference type="Google" id="ProtNLM"/>
    </source>
</evidence>